<keyword evidence="4" id="KW-0812">Transmembrane</keyword>
<dbReference type="GO" id="GO:0016757">
    <property type="term" value="F:glycosyltransferase activity"/>
    <property type="evidence" value="ECO:0007669"/>
    <property type="project" value="UniProtKB-KW"/>
</dbReference>
<evidence type="ECO:0000256" key="3">
    <source>
        <dbReference type="ARBA" id="ARBA00022679"/>
    </source>
</evidence>
<proteinExistence type="predicted"/>
<organism evidence="7 8">
    <name type="scientific">Xylanibacter ruminicola</name>
    <name type="common">Prevotella ruminicola</name>
    <dbReference type="NCBI Taxonomy" id="839"/>
    <lineage>
        <taxon>Bacteria</taxon>
        <taxon>Pseudomonadati</taxon>
        <taxon>Bacteroidota</taxon>
        <taxon>Bacteroidia</taxon>
        <taxon>Bacteroidales</taxon>
        <taxon>Prevotellaceae</taxon>
        <taxon>Xylanibacter</taxon>
    </lineage>
</organism>
<keyword evidence="5" id="KW-1133">Transmembrane helix</keyword>
<reference evidence="7 8" key="1">
    <citation type="submission" date="2016-10" db="EMBL/GenBank/DDBJ databases">
        <authorList>
            <person name="de Groot N.N."/>
        </authorList>
    </citation>
    <scope>NUCLEOTIDE SEQUENCE [LARGE SCALE GENOMIC DNA]</scope>
    <source>
        <strain evidence="7 8">D31d</strain>
    </source>
</reference>
<dbReference type="Proteomes" id="UP000182257">
    <property type="component" value="Unassembled WGS sequence"/>
</dbReference>
<dbReference type="EMBL" id="FNRF01000003">
    <property type="protein sequence ID" value="SEA56410.1"/>
    <property type="molecule type" value="Genomic_DNA"/>
</dbReference>
<evidence type="ECO:0000313" key="7">
    <source>
        <dbReference type="EMBL" id="SEA56410.1"/>
    </source>
</evidence>
<protein>
    <submittedName>
        <fullName evidence="7">Glycosyltransferase family 92</fullName>
    </submittedName>
</protein>
<dbReference type="Pfam" id="PF01697">
    <property type="entry name" value="Glyco_transf_92"/>
    <property type="match status" value="1"/>
</dbReference>
<accession>A0A1H4C7V4</accession>
<keyword evidence="2" id="KW-0328">Glycosyltransferase</keyword>
<evidence type="ECO:0000313" key="8">
    <source>
        <dbReference type="Proteomes" id="UP000182257"/>
    </source>
</evidence>
<evidence type="ECO:0000256" key="1">
    <source>
        <dbReference type="ARBA" id="ARBA00004167"/>
    </source>
</evidence>
<dbReference type="GO" id="GO:0016020">
    <property type="term" value="C:membrane"/>
    <property type="evidence" value="ECO:0007669"/>
    <property type="project" value="UniProtKB-SubCell"/>
</dbReference>
<gene>
    <name evidence="7" type="ORF">SAMN05216462_1814</name>
</gene>
<evidence type="ECO:0000256" key="4">
    <source>
        <dbReference type="ARBA" id="ARBA00022692"/>
    </source>
</evidence>
<dbReference type="RefSeq" id="WP_074761169.1">
    <property type="nucleotide sequence ID" value="NZ_FNRF01000003.1"/>
</dbReference>
<dbReference type="GO" id="GO:0005737">
    <property type="term" value="C:cytoplasm"/>
    <property type="evidence" value="ECO:0007669"/>
    <property type="project" value="TreeGrafter"/>
</dbReference>
<evidence type="ECO:0000256" key="2">
    <source>
        <dbReference type="ARBA" id="ARBA00022676"/>
    </source>
</evidence>
<keyword evidence="6" id="KW-0472">Membrane</keyword>
<dbReference type="PANTHER" id="PTHR21461:SF69">
    <property type="entry name" value="GLYCOSYLTRANSFERASE FAMILY 92 PROTEIN"/>
    <property type="match status" value="1"/>
</dbReference>
<dbReference type="AlphaFoldDB" id="A0A1H4C7V4"/>
<dbReference type="OrthoDB" id="1997677at2"/>
<evidence type="ECO:0000256" key="5">
    <source>
        <dbReference type="ARBA" id="ARBA00022989"/>
    </source>
</evidence>
<name>A0A1H4C7V4_XYLRU</name>
<sequence>MKNEHADFVLSKAIGVFSNDFSKSNRGKQPLFEEYHKTGDINIFKYGYSMPWGKNDMIHLKGILNTYLSFLKPIIVRIYNTCYIPIKRSYNRRWTQYTRTGKIALCCIAKMENDYIRFFVEYYKNLHFDKIFIYDNNDPDGERFEDVINDYIQSGFVSIIDFRGRKVAQLPAYQDCYDKYNKEYDWIAFFDCDEFLTFNDDINDIHKFLSKYKFLPYQLMHINWKTYGDNDLLDNDGRNVIERFVEPLPNNTKMYYCDRLENTQIKSIVRGGLTYVKWIQTPHTPKCIDYHCCNPLGESVNTNSPFQNYDFSVAYIRHYSTKTIGEWVRNKMKRGIPDRSVESWKETHNLELFFKYNRRTDEKQLYAERILKDELE</sequence>
<evidence type="ECO:0000256" key="6">
    <source>
        <dbReference type="ARBA" id="ARBA00023136"/>
    </source>
</evidence>
<comment type="subcellular location">
    <subcellularLocation>
        <location evidence="1">Membrane</location>
        <topology evidence="1">Single-pass membrane protein</topology>
    </subcellularLocation>
</comment>
<dbReference type="InterPro" id="IPR008166">
    <property type="entry name" value="Glyco_transf_92"/>
</dbReference>
<keyword evidence="3 7" id="KW-0808">Transferase</keyword>
<dbReference type="PANTHER" id="PTHR21461">
    <property type="entry name" value="GLYCOSYLTRANSFERASE FAMILY 92 PROTEIN"/>
    <property type="match status" value="1"/>
</dbReference>